<gene>
    <name evidence="7" type="ORF">ACFSKP_01265</name>
</gene>
<proteinExistence type="inferred from homology"/>
<keyword evidence="4 6" id="KW-1133">Transmembrane helix</keyword>
<keyword evidence="3 6" id="KW-0812">Transmembrane</keyword>
<evidence type="ECO:0000256" key="5">
    <source>
        <dbReference type="ARBA" id="ARBA00023136"/>
    </source>
</evidence>
<dbReference type="InterPro" id="IPR000612">
    <property type="entry name" value="PMP3"/>
</dbReference>
<dbReference type="EMBL" id="JBHUIM010000001">
    <property type="protein sequence ID" value="MFD2244862.1"/>
    <property type="molecule type" value="Genomic_DNA"/>
</dbReference>
<name>A0ABW5CRB2_9BACT</name>
<comment type="caution">
    <text evidence="7">The sequence shown here is derived from an EMBL/GenBank/DDBJ whole genome shotgun (WGS) entry which is preliminary data.</text>
</comment>
<keyword evidence="5 6" id="KW-0472">Membrane</keyword>
<organism evidence="7 8">
    <name type="scientific">Pontibacter ruber</name>
    <dbReference type="NCBI Taxonomy" id="1343895"/>
    <lineage>
        <taxon>Bacteria</taxon>
        <taxon>Pseudomonadati</taxon>
        <taxon>Bacteroidota</taxon>
        <taxon>Cytophagia</taxon>
        <taxon>Cytophagales</taxon>
        <taxon>Hymenobacteraceae</taxon>
        <taxon>Pontibacter</taxon>
    </lineage>
</organism>
<keyword evidence="8" id="KW-1185">Reference proteome</keyword>
<dbReference type="Proteomes" id="UP001597374">
    <property type="component" value="Unassembled WGS sequence"/>
</dbReference>
<dbReference type="Pfam" id="PF01679">
    <property type="entry name" value="Pmp3"/>
    <property type="match status" value="1"/>
</dbReference>
<sequence>MVEVILAILLPPLAVFLHDGLGTSFWINIILTLLFFIPGVIHALLVVTDTI</sequence>
<dbReference type="RefSeq" id="WP_250430043.1">
    <property type="nucleotide sequence ID" value="NZ_JALPRR010000002.1"/>
</dbReference>
<evidence type="ECO:0000256" key="4">
    <source>
        <dbReference type="ARBA" id="ARBA00022989"/>
    </source>
</evidence>
<evidence type="ECO:0000313" key="7">
    <source>
        <dbReference type="EMBL" id="MFD2244862.1"/>
    </source>
</evidence>
<dbReference type="PANTHER" id="PTHR21659:SF42">
    <property type="entry name" value="UPF0057 MEMBRANE PROTEIN ZK632.10-RELATED"/>
    <property type="match status" value="1"/>
</dbReference>
<accession>A0ABW5CRB2</accession>
<feature type="transmembrane region" description="Helical" evidence="6">
    <location>
        <begin position="26"/>
        <end position="47"/>
    </location>
</feature>
<evidence type="ECO:0000256" key="3">
    <source>
        <dbReference type="ARBA" id="ARBA00022692"/>
    </source>
</evidence>
<comment type="subcellular location">
    <subcellularLocation>
        <location evidence="1">Membrane</location>
    </subcellularLocation>
</comment>
<evidence type="ECO:0000313" key="8">
    <source>
        <dbReference type="Proteomes" id="UP001597374"/>
    </source>
</evidence>
<evidence type="ECO:0000256" key="2">
    <source>
        <dbReference type="ARBA" id="ARBA00009530"/>
    </source>
</evidence>
<comment type="similarity">
    <text evidence="2">Belongs to the UPF0057 (PMP3) family.</text>
</comment>
<evidence type="ECO:0000256" key="6">
    <source>
        <dbReference type="SAM" id="Phobius"/>
    </source>
</evidence>
<dbReference type="PROSITE" id="PS01309">
    <property type="entry name" value="UPF0057"/>
    <property type="match status" value="1"/>
</dbReference>
<evidence type="ECO:0000256" key="1">
    <source>
        <dbReference type="ARBA" id="ARBA00004370"/>
    </source>
</evidence>
<reference evidence="8" key="1">
    <citation type="journal article" date="2019" name="Int. J. Syst. Evol. Microbiol.">
        <title>The Global Catalogue of Microorganisms (GCM) 10K type strain sequencing project: providing services to taxonomists for standard genome sequencing and annotation.</title>
        <authorList>
            <consortium name="The Broad Institute Genomics Platform"/>
            <consortium name="The Broad Institute Genome Sequencing Center for Infectious Disease"/>
            <person name="Wu L."/>
            <person name="Ma J."/>
        </authorList>
    </citation>
    <scope>NUCLEOTIDE SEQUENCE [LARGE SCALE GENOMIC DNA]</scope>
    <source>
        <strain evidence="8">CGMCC 4.1782</strain>
    </source>
</reference>
<dbReference type="PANTHER" id="PTHR21659">
    <property type="entry name" value="HYDROPHOBIC PROTEIN RCI2 LOW TEMPERATURE AND SALT RESPONSIVE PROTEIN LTI6 -RELATED"/>
    <property type="match status" value="1"/>
</dbReference>
<protein>
    <submittedName>
        <fullName evidence="7">YqaE/Pmp3 family membrane protein</fullName>
    </submittedName>
</protein>